<dbReference type="AlphaFoldDB" id="A0AA36I4P1"/>
<gene>
    <name evidence="3" type="ORF">EVOR1521_LOCUS8140</name>
</gene>
<reference evidence="3" key="1">
    <citation type="submission" date="2023-08" db="EMBL/GenBank/DDBJ databases">
        <authorList>
            <person name="Chen Y."/>
            <person name="Shah S."/>
            <person name="Dougan E. K."/>
            <person name="Thang M."/>
            <person name="Chan C."/>
        </authorList>
    </citation>
    <scope>NUCLEOTIDE SEQUENCE</scope>
</reference>
<keyword evidence="4" id="KW-1185">Reference proteome</keyword>
<comment type="caution">
    <text evidence="3">The sequence shown here is derived from an EMBL/GenBank/DDBJ whole genome shotgun (WGS) entry which is preliminary data.</text>
</comment>
<dbReference type="Proteomes" id="UP001178507">
    <property type="component" value="Unassembled WGS sequence"/>
</dbReference>
<feature type="compositionally biased region" description="Basic and acidic residues" evidence="2">
    <location>
        <begin position="260"/>
        <end position="276"/>
    </location>
</feature>
<keyword evidence="1" id="KW-0175">Coiled coil</keyword>
<evidence type="ECO:0000256" key="2">
    <source>
        <dbReference type="SAM" id="MobiDB-lite"/>
    </source>
</evidence>
<evidence type="ECO:0000313" key="3">
    <source>
        <dbReference type="EMBL" id="CAJ1380095.1"/>
    </source>
</evidence>
<evidence type="ECO:0000313" key="4">
    <source>
        <dbReference type="Proteomes" id="UP001178507"/>
    </source>
</evidence>
<name>A0AA36I4P1_9DINO</name>
<organism evidence="3 4">
    <name type="scientific">Effrenium voratum</name>
    <dbReference type="NCBI Taxonomy" id="2562239"/>
    <lineage>
        <taxon>Eukaryota</taxon>
        <taxon>Sar</taxon>
        <taxon>Alveolata</taxon>
        <taxon>Dinophyceae</taxon>
        <taxon>Suessiales</taxon>
        <taxon>Symbiodiniaceae</taxon>
        <taxon>Effrenium</taxon>
    </lineage>
</organism>
<dbReference type="EMBL" id="CAUJNA010000681">
    <property type="protein sequence ID" value="CAJ1380095.1"/>
    <property type="molecule type" value="Genomic_DNA"/>
</dbReference>
<proteinExistence type="predicted"/>
<feature type="compositionally biased region" description="Basic and acidic residues" evidence="2">
    <location>
        <begin position="190"/>
        <end position="215"/>
    </location>
</feature>
<sequence>MAGVTIAVGGRWREIESQNQELSSELAECQKELATRGKTEQDLCQRLLAATSRSSSLQAEARTQQDEIFAMQASLDCADAARTEMSAAMSVADVQKEELVSAKDALTEECQRLRDALSRVLQEHSQVKAELAAREQGLSLESSLRRKAEAKNQHQEAELQMLQGRYDKQSTHVQLLLREKERLWSQLSRSRQDKREDTKVAKEKATEVKAKENCKPRPKSCPKAPLRSDRSLLSADLERKLWHAQKVEALPMGDQARSSQDGEVREEVDVRGDDRTDGSRCHVGHLRRWFSAEGQAYGFVSCSLGDVLLLPEPQDAGTFHEGQVLRFEVCAEDWGLKALNARPITSQEQERIGERLEQDGLLPSLQVTVLHSQAGQASSTAMQDNGMMHMYQQPYQLGTMQQQQQQRLQQLQQQQQAQQQQQQHQQQHQQQLQHQQQHHPQQQMVQSAVMPYPQMHARLFQVPAQTLTATHGSNPTILLERPPMLGESVQDCARALRSGQWQGQRANAFPRTFESTGSWYGAQLGVELANCVMEVFQAFDQLQQMRQQEAQWQEEQMNWRYQGLDGALGEYSGGSVPMSGDYSQGQTLQSLS</sequence>
<evidence type="ECO:0000256" key="1">
    <source>
        <dbReference type="SAM" id="Coils"/>
    </source>
</evidence>
<feature type="region of interest" description="Disordered" evidence="2">
    <location>
        <begin position="249"/>
        <end position="276"/>
    </location>
</feature>
<feature type="region of interest" description="Disordered" evidence="2">
    <location>
        <begin position="425"/>
        <end position="445"/>
    </location>
</feature>
<feature type="region of interest" description="Disordered" evidence="2">
    <location>
        <begin position="188"/>
        <end position="227"/>
    </location>
</feature>
<feature type="coiled-coil region" evidence="1">
    <location>
        <begin position="96"/>
        <end position="165"/>
    </location>
</feature>
<feature type="compositionally biased region" description="Low complexity" evidence="2">
    <location>
        <begin position="425"/>
        <end position="443"/>
    </location>
</feature>
<accession>A0AA36I4P1</accession>
<protein>
    <submittedName>
        <fullName evidence="3">Uncharacterized protein</fullName>
    </submittedName>
</protein>